<name>A0A2K1IXN4_PHYPA</name>
<organism evidence="1">
    <name type="scientific">Physcomitrium patens</name>
    <name type="common">Spreading-leaved earth moss</name>
    <name type="synonym">Physcomitrella patens</name>
    <dbReference type="NCBI Taxonomy" id="3218"/>
    <lineage>
        <taxon>Eukaryota</taxon>
        <taxon>Viridiplantae</taxon>
        <taxon>Streptophyta</taxon>
        <taxon>Embryophyta</taxon>
        <taxon>Bryophyta</taxon>
        <taxon>Bryophytina</taxon>
        <taxon>Bryopsida</taxon>
        <taxon>Funariidae</taxon>
        <taxon>Funariales</taxon>
        <taxon>Funariaceae</taxon>
        <taxon>Physcomitrium</taxon>
    </lineage>
</organism>
<dbReference type="AlphaFoldDB" id="A0A2K1IXN4"/>
<dbReference type="Gramene" id="Pp3c19_7940V3.1">
    <property type="protein sequence ID" value="Pp3c19_7940V3.1"/>
    <property type="gene ID" value="Pp3c19_7940"/>
</dbReference>
<keyword evidence="3" id="KW-1185">Reference proteome</keyword>
<sequence length="21" mass="2230">MSLGNCYLVSLEAIWGTVGLC</sequence>
<dbReference type="EMBL" id="ABEU02000019">
    <property type="protein sequence ID" value="PNR34042.1"/>
    <property type="molecule type" value="Genomic_DNA"/>
</dbReference>
<proteinExistence type="predicted"/>
<evidence type="ECO:0000313" key="2">
    <source>
        <dbReference type="EnsemblPlants" id="Pp3c19_7940V3.1"/>
    </source>
</evidence>
<dbReference type="Proteomes" id="UP000006727">
    <property type="component" value="Chromosome 19"/>
</dbReference>
<reference evidence="1 3" key="2">
    <citation type="journal article" date="2018" name="Plant J.">
        <title>The Physcomitrella patens chromosome-scale assembly reveals moss genome structure and evolution.</title>
        <authorList>
            <person name="Lang D."/>
            <person name="Ullrich K.K."/>
            <person name="Murat F."/>
            <person name="Fuchs J."/>
            <person name="Jenkins J."/>
            <person name="Haas F.B."/>
            <person name="Piednoel M."/>
            <person name="Gundlach H."/>
            <person name="Van Bel M."/>
            <person name="Meyberg R."/>
            <person name="Vives C."/>
            <person name="Morata J."/>
            <person name="Symeonidi A."/>
            <person name="Hiss M."/>
            <person name="Muchero W."/>
            <person name="Kamisugi Y."/>
            <person name="Saleh O."/>
            <person name="Blanc G."/>
            <person name="Decker E.L."/>
            <person name="van Gessel N."/>
            <person name="Grimwood J."/>
            <person name="Hayes R.D."/>
            <person name="Graham S.W."/>
            <person name="Gunter L.E."/>
            <person name="McDaniel S.F."/>
            <person name="Hoernstein S.N.W."/>
            <person name="Larsson A."/>
            <person name="Li F.W."/>
            <person name="Perroud P.F."/>
            <person name="Phillips J."/>
            <person name="Ranjan P."/>
            <person name="Rokshar D.S."/>
            <person name="Rothfels C.J."/>
            <person name="Schneider L."/>
            <person name="Shu S."/>
            <person name="Stevenson D.W."/>
            <person name="Thummler F."/>
            <person name="Tillich M."/>
            <person name="Villarreal Aguilar J.C."/>
            <person name="Widiez T."/>
            <person name="Wong G.K."/>
            <person name="Wymore A."/>
            <person name="Zhang Y."/>
            <person name="Zimmer A.D."/>
            <person name="Quatrano R.S."/>
            <person name="Mayer K.F.X."/>
            <person name="Goodstein D."/>
            <person name="Casacuberta J.M."/>
            <person name="Vandepoele K."/>
            <person name="Reski R."/>
            <person name="Cuming A.C."/>
            <person name="Tuskan G.A."/>
            <person name="Maumus F."/>
            <person name="Salse J."/>
            <person name="Schmutz J."/>
            <person name="Rensing S.A."/>
        </authorList>
    </citation>
    <scope>NUCLEOTIDE SEQUENCE [LARGE SCALE GENOMIC DNA]</scope>
    <source>
        <strain evidence="2 3">cv. Gransden 2004</strain>
    </source>
</reference>
<dbReference type="EnsemblPlants" id="Pp3c19_7940V3.1">
    <property type="protein sequence ID" value="Pp3c19_7940V3.1"/>
    <property type="gene ID" value="Pp3c19_7940"/>
</dbReference>
<reference evidence="1 3" key="1">
    <citation type="journal article" date="2008" name="Science">
        <title>The Physcomitrella genome reveals evolutionary insights into the conquest of land by plants.</title>
        <authorList>
            <person name="Rensing S."/>
            <person name="Lang D."/>
            <person name="Zimmer A."/>
            <person name="Terry A."/>
            <person name="Salamov A."/>
            <person name="Shapiro H."/>
            <person name="Nishiyama T."/>
            <person name="Perroud P.-F."/>
            <person name="Lindquist E."/>
            <person name="Kamisugi Y."/>
            <person name="Tanahashi T."/>
            <person name="Sakakibara K."/>
            <person name="Fujita T."/>
            <person name="Oishi K."/>
            <person name="Shin-I T."/>
            <person name="Kuroki Y."/>
            <person name="Toyoda A."/>
            <person name="Suzuki Y."/>
            <person name="Hashimoto A."/>
            <person name="Yamaguchi K."/>
            <person name="Sugano A."/>
            <person name="Kohara Y."/>
            <person name="Fujiyama A."/>
            <person name="Anterola A."/>
            <person name="Aoki S."/>
            <person name="Ashton N."/>
            <person name="Barbazuk W.B."/>
            <person name="Barker E."/>
            <person name="Bennetzen J."/>
            <person name="Bezanilla M."/>
            <person name="Blankenship R."/>
            <person name="Cho S.H."/>
            <person name="Dutcher S."/>
            <person name="Estelle M."/>
            <person name="Fawcett J.A."/>
            <person name="Gundlach H."/>
            <person name="Hanada K."/>
            <person name="Heyl A."/>
            <person name="Hicks K.A."/>
            <person name="Hugh J."/>
            <person name="Lohr M."/>
            <person name="Mayer K."/>
            <person name="Melkozernov A."/>
            <person name="Murata T."/>
            <person name="Nelson D."/>
            <person name="Pils B."/>
            <person name="Prigge M."/>
            <person name="Reiss B."/>
            <person name="Renner T."/>
            <person name="Rombauts S."/>
            <person name="Rushton P."/>
            <person name="Sanderfoot A."/>
            <person name="Schween G."/>
            <person name="Shiu S.-H."/>
            <person name="Stueber K."/>
            <person name="Theodoulou F.L."/>
            <person name="Tu H."/>
            <person name="Van de Peer Y."/>
            <person name="Verrier P.J."/>
            <person name="Waters E."/>
            <person name="Wood A."/>
            <person name="Yang L."/>
            <person name="Cove D."/>
            <person name="Cuming A."/>
            <person name="Hasebe M."/>
            <person name="Lucas S."/>
            <person name="Mishler D.B."/>
            <person name="Reski R."/>
            <person name="Grigoriev I."/>
            <person name="Quatrano R.S."/>
            <person name="Boore J.L."/>
        </authorList>
    </citation>
    <scope>NUCLEOTIDE SEQUENCE [LARGE SCALE GENOMIC DNA]</scope>
    <source>
        <strain evidence="2 3">cv. Gransden 2004</strain>
    </source>
</reference>
<reference evidence="2" key="3">
    <citation type="submission" date="2020-12" db="UniProtKB">
        <authorList>
            <consortium name="EnsemblPlants"/>
        </authorList>
    </citation>
    <scope>IDENTIFICATION</scope>
</reference>
<evidence type="ECO:0000313" key="3">
    <source>
        <dbReference type="Proteomes" id="UP000006727"/>
    </source>
</evidence>
<evidence type="ECO:0000313" key="1">
    <source>
        <dbReference type="EMBL" id="PNR34042.1"/>
    </source>
</evidence>
<gene>
    <name evidence="1" type="ORF">PHYPA_023858</name>
</gene>
<protein>
    <submittedName>
        <fullName evidence="1 2">Uncharacterized protein</fullName>
    </submittedName>
</protein>
<dbReference type="InParanoid" id="A0A2K1IXN4"/>
<accession>A0A2K1IXN4</accession>